<reference evidence="2 3" key="1">
    <citation type="submission" date="2019-09" db="EMBL/GenBank/DDBJ databases">
        <title>YIM 48816 draft genome.</title>
        <authorList>
            <person name="Jiang L."/>
        </authorList>
    </citation>
    <scope>NUCLEOTIDE SEQUENCE [LARGE SCALE GENOMIC DNA]</scope>
    <source>
        <strain evidence="2 3">YIM 48816</strain>
    </source>
</reference>
<organism evidence="2 3">
    <name type="scientific">Methylobacterium soli</name>
    <dbReference type="NCBI Taxonomy" id="553447"/>
    <lineage>
        <taxon>Bacteria</taxon>
        <taxon>Pseudomonadati</taxon>
        <taxon>Pseudomonadota</taxon>
        <taxon>Alphaproteobacteria</taxon>
        <taxon>Hyphomicrobiales</taxon>
        <taxon>Methylobacteriaceae</taxon>
        <taxon>Methylobacterium</taxon>
    </lineage>
</organism>
<comment type="caution">
    <text evidence="2">The sequence shown here is derived from an EMBL/GenBank/DDBJ whole genome shotgun (WGS) entry which is preliminary data.</text>
</comment>
<accession>A0A6L3T1J4</accession>
<gene>
    <name evidence="2" type="ORF">F6X53_21105</name>
</gene>
<proteinExistence type="predicted"/>
<keyword evidence="3" id="KW-1185">Reference proteome</keyword>
<evidence type="ECO:0000256" key="1">
    <source>
        <dbReference type="SAM" id="SignalP"/>
    </source>
</evidence>
<keyword evidence="1" id="KW-0732">Signal</keyword>
<dbReference type="AlphaFoldDB" id="A0A6L3T1J4"/>
<feature type="signal peptide" evidence="1">
    <location>
        <begin position="1"/>
        <end position="25"/>
    </location>
</feature>
<sequence length="84" mass="9084">MRAPHLAALSGLSALAGLAGTPALAQGLPSRNLNRINDALAQQSEARALRQQQTTQTNQLRMQIQRNEMLRPLPGPAPVIVPRR</sequence>
<dbReference type="Proteomes" id="UP000474159">
    <property type="component" value="Unassembled WGS sequence"/>
</dbReference>
<evidence type="ECO:0000313" key="3">
    <source>
        <dbReference type="Proteomes" id="UP000474159"/>
    </source>
</evidence>
<feature type="chain" id="PRO_5027088097" evidence="1">
    <location>
        <begin position="26"/>
        <end position="84"/>
    </location>
</feature>
<dbReference type="EMBL" id="VZZK01000025">
    <property type="protein sequence ID" value="KAB1076952.1"/>
    <property type="molecule type" value="Genomic_DNA"/>
</dbReference>
<dbReference type="RefSeq" id="WP_151002286.1">
    <property type="nucleotide sequence ID" value="NZ_BPQY01000547.1"/>
</dbReference>
<protein>
    <submittedName>
        <fullName evidence="2">Uncharacterized protein</fullName>
    </submittedName>
</protein>
<evidence type="ECO:0000313" key="2">
    <source>
        <dbReference type="EMBL" id="KAB1076952.1"/>
    </source>
</evidence>
<name>A0A6L3T1J4_9HYPH</name>